<dbReference type="AlphaFoldDB" id="A0A7S7RU78"/>
<feature type="active site" description="Phosphocysteine intermediate; for EIIB activity" evidence="11">
    <location>
        <position position="27"/>
    </location>
</feature>
<evidence type="ECO:0000256" key="12">
    <source>
        <dbReference type="SAM" id="Phobius"/>
    </source>
</evidence>
<dbReference type="InterPro" id="IPR003352">
    <property type="entry name" value="PTS_EIIC"/>
</dbReference>
<proteinExistence type="predicted"/>
<feature type="transmembrane region" description="Helical" evidence="12">
    <location>
        <begin position="450"/>
        <end position="472"/>
    </location>
</feature>
<keyword evidence="4" id="KW-0762">Sugar transport</keyword>
<dbReference type="PROSITE" id="PS01035">
    <property type="entry name" value="PTS_EIIB_TYPE_1_CYS"/>
    <property type="match status" value="1"/>
</dbReference>
<dbReference type="GO" id="GO:0009401">
    <property type="term" value="P:phosphoenolpyruvate-dependent sugar phosphotransferase system"/>
    <property type="evidence" value="ECO:0007669"/>
    <property type="project" value="UniProtKB-KW"/>
</dbReference>
<dbReference type="Pfam" id="PF00367">
    <property type="entry name" value="PTS_EIIB"/>
    <property type="match status" value="1"/>
</dbReference>
<evidence type="ECO:0000256" key="5">
    <source>
        <dbReference type="ARBA" id="ARBA00022679"/>
    </source>
</evidence>
<dbReference type="GO" id="GO:0015574">
    <property type="term" value="F:trehalose transmembrane transporter activity"/>
    <property type="evidence" value="ECO:0007669"/>
    <property type="project" value="InterPro"/>
</dbReference>
<keyword evidence="6" id="KW-0598">Phosphotransferase system</keyword>
<dbReference type="InterPro" id="IPR001127">
    <property type="entry name" value="PTS_EIIA_1_perm"/>
</dbReference>
<keyword evidence="9 12" id="KW-1133">Transmembrane helix</keyword>
<evidence type="ECO:0000313" key="17">
    <source>
        <dbReference type="Proteomes" id="UP000593735"/>
    </source>
</evidence>
<keyword evidence="8" id="KW-0418">Kinase</keyword>
<feature type="transmembrane region" description="Helical" evidence="12">
    <location>
        <begin position="167"/>
        <end position="187"/>
    </location>
</feature>
<dbReference type="PROSITE" id="PS00371">
    <property type="entry name" value="PTS_EIIA_TYPE_1_HIS"/>
    <property type="match status" value="1"/>
</dbReference>
<sequence length="673" mass="70387">MGKYTEDVGRLLGLVGGRENISAVTHCMTRMRFVLVDEKRADVAAIEELPSVKGSFTQAGQFQVIIGNDVSTFYNEFTDASGIEGVSKDAAKAAAGANQNPLQRAMGVLGEIFAPLIPALVCGGLILGFRNIIGEVNFFDASGAFDLEHGTLSIADTSQFWMGVYNFLWLIGEAVFHMLPVGICWSVTKKMGTTQILGIILGLTLVSGQLLNGFAVADTAAADIPVWDFGFAQVQMIGYQGQVIAALLAAFVLVGLEKFFKKVTPEVVSMIVVPFFSLVPAVIIAHTIVGPIGWALGDAIANAVKFGLESDFRVVFAAIFGAVYAPLVMTGLHHMTNAIDTQMVNTVQYTTLWPMIALSNIAQGSSVLAMSVLQRNNERAQQVNIPAFISCYLGVTEPALFGVNLKYRFPLICGMIGSSISAMVCVGFGVKALSIGVGGLPGILSIMFEYWPLFTLCMLLAIVVPFALTFVVGSRRLSSEDRYGRAIGIAGTSESAAAVVPTAAAAPAAASVAPTAAAASFELLAPLSGTVCPISEVPDDMFANKVLGDGIAIKPAAGADTVVAPADATVSATMPGSNHAIGLTLDSGLEVLIHVGIDTVDMGGDGFVCNVKQGQHVKAGERLLTFSTDKIAAAGHSTITAVVLTETGDATDIEFLTGMEATTGTTTVVTYRA</sequence>
<feature type="transmembrane region" description="Helical" evidence="12">
    <location>
        <begin position="314"/>
        <end position="332"/>
    </location>
</feature>
<evidence type="ECO:0000256" key="2">
    <source>
        <dbReference type="ARBA" id="ARBA00022448"/>
    </source>
</evidence>
<dbReference type="PANTHER" id="PTHR30175:SF4">
    <property type="entry name" value="PTS SYSTEM TREHALOSE-SPECIFIC EIIBC COMPONENT"/>
    <property type="match status" value="1"/>
</dbReference>
<keyword evidence="5 16" id="KW-0808">Transferase</keyword>
<dbReference type="InterPro" id="IPR001996">
    <property type="entry name" value="PTS_IIB_1"/>
</dbReference>
<protein>
    <submittedName>
        <fullName evidence="16">PTS system trehalose-specific EIIBC component</fullName>
        <ecNumber evidence="16">2.7.1.201</ecNumber>
    </submittedName>
</protein>
<dbReference type="GO" id="GO:0005886">
    <property type="term" value="C:plasma membrane"/>
    <property type="evidence" value="ECO:0007669"/>
    <property type="project" value="UniProtKB-SubCell"/>
</dbReference>
<organism evidence="16 17">
    <name type="scientific">Thermophilibacter immobilis</name>
    <dbReference type="NCBI Taxonomy" id="2779519"/>
    <lineage>
        <taxon>Bacteria</taxon>
        <taxon>Bacillati</taxon>
        <taxon>Actinomycetota</taxon>
        <taxon>Coriobacteriia</taxon>
        <taxon>Coriobacteriales</taxon>
        <taxon>Atopobiaceae</taxon>
        <taxon>Thermophilibacter</taxon>
    </lineage>
</organism>
<dbReference type="Gene3D" id="2.70.70.10">
    <property type="entry name" value="Glucose Permease (Domain IIA)"/>
    <property type="match status" value="1"/>
</dbReference>
<feature type="transmembrane region" description="Helical" evidence="12">
    <location>
        <begin position="112"/>
        <end position="133"/>
    </location>
</feature>
<keyword evidence="10 12" id="KW-0472">Membrane</keyword>
<dbReference type="Proteomes" id="UP000593735">
    <property type="component" value="Chromosome"/>
</dbReference>
<dbReference type="EC" id="2.7.1.201" evidence="16"/>
<dbReference type="Pfam" id="PF00358">
    <property type="entry name" value="PTS_EIIA_1"/>
    <property type="match status" value="1"/>
</dbReference>
<feature type="transmembrane region" description="Helical" evidence="12">
    <location>
        <begin position="237"/>
        <end position="256"/>
    </location>
</feature>
<evidence type="ECO:0000313" key="16">
    <source>
        <dbReference type="EMBL" id="QOY59974.1"/>
    </source>
</evidence>
<dbReference type="NCBIfam" id="NF008236">
    <property type="entry name" value="PRK11007.1"/>
    <property type="match status" value="1"/>
</dbReference>
<dbReference type="Pfam" id="PF02378">
    <property type="entry name" value="PTS_EIIC"/>
    <property type="match status" value="1"/>
</dbReference>
<name>A0A7S7RU78_9ACTN</name>
<evidence type="ECO:0000256" key="4">
    <source>
        <dbReference type="ARBA" id="ARBA00022597"/>
    </source>
</evidence>
<dbReference type="GO" id="GO:0008982">
    <property type="term" value="F:protein-N(PI)-phosphohistidine-sugar phosphotransferase activity"/>
    <property type="evidence" value="ECO:0007669"/>
    <property type="project" value="InterPro"/>
</dbReference>
<evidence type="ECO:0000259" key="13">
    <source>
        <dbReference type="PROSITE" id="PS51093"/>
    </source>
</evidence>
<dbReference type="GO" id="GO:0016301">
    <property type="term" value="F:kinase activity"/>
    <property type="evidence" value="ECO:0007669"/>
    <property type="project" value="UniProtKB-KW"/>
</dbReference>
<dbReference type="FunFam" id="2.70.70.10:FF:000001">
    <property type="entry name" value="PTS system glucose-specific IIA component"/>
    <property type="match status" value="1"/>
</dbReference>
<feature type="transmembrane region" description="Helical" evidence="12">
    <location>
        <begin position="268"/>
        <end position="294"/>
    </location>
</feature>
<dbReference type="InterPro" id="IPR036878">
    <property type="entry name" value="Glu_permease_IIB"/>
</dbReference>
<feature type="domain" description="PTS EIIA type-1" evidence="13">
    <location>
        <begin position="539"/>
        <end position="646"/>
    </location>
</feature>
<evidence type="ECO:0000256" key="9">
    <source>
        <dbReference type="ARBA" id="ARBA00022989"/>
    </source>
</evidence>
<dbReference type="InterPro" id="IPR050558">
    <property type="entry name" value="PTS_Sugar-Specific_Components"/>
</dbReference>
<dbReference type="PANTHER" id="PTHR30175">
    <property type="entry name" value="PHOSPHOTRANSFERASE SYSTEM TRANSPORT PROTEIN"/>
    <property type="match status" value="1"/>
</dbReference>
<keyword evidence="7 12" id="KW-0812">Transmembrane</keyword>
<dbReference type="InterPro" id="IPR011055">
    <property type="entry name" value="Dup_hybrid_motif"/>
</dbReference>
<feature type="transmembrane region" description="Helical" evidence="12">
    <location>
        <begin position="196"/>
        <end position="217"/>
    </location>
</feature>
<dbReference type="CDD" id="cd00212">
    <property type="entry name" value="PTS_IIB_glc"/>
    <property type="match status" value="1"/>
</dbReference>
<evidence type="ECO:0000259" key="14">
    <source>
        <dbReference type="PROSITE" id="PS51098"/>
    </source>
</evidence>
<evidence type="ECO:0000256" key="8">
    <source>
        <dbReference type="ARBA" id="ARBA00022777"/>
    </source>
</evidence>
<keyword evidence="17" id="KW-1185">Reference proteome</keyword>
<keyword evidence="3" id="KW-1003">Cell membrane</keyword>
<evidence type="ECO:0000256" key="10">
    <source>
        <dbReference type="ARBA" id="ARBA00023136"/>
    </source>
</evidence>
<dbReference type="RefSeq" id="WP_194369942.1">
    <property type="nucleotide sequence ID" value="NZ_CP063767.1"/>
</dbReference>
<comment type="subcellular location">
    <subcellularLocation>
        <location evidence="1">Cell membrane</location>
        <topology evidence="1">Multi-pass membrane protein</topology>
    </subcellularLocation>
</comment>
<dbReference type="EMBL" id="CP063767">
    <property type="protein sequence ID" value="QOY59974.1"/>
    <property type="molecule type" value="Genomic_DNA"/>
</dbReference>
<evidence type="ECO:0000259" key="15">
    <source>
        <dbReference type="PROSITE" id="PS51103"/>
    </source>
</evidence>
<evidence type="ECO:0000256" key="3">
    <source>
        <dbReference type="ARBA" id="ARBA00022475"/>
    </source>
</evidence>
<gene>
    <name evidence="16" type="primary">treP</name>
    <name evidence="16" type="ORF">INP52_05905</name>
</gene>
<evidence type="ECO:0000256" key="11">
    <source>
        <dbReference type="PROSITE-ProRule" id="PRU00421"/>
    </source>
</evidence>
<dbReference type="NCBIfam" id="TIGR01992">
    <property type="entry name" value="PTS-IIBC-Tre"/>
    <property type="match status" value="1"/>
</dbReference>
<feature type="domain" description="PTS EIIB type-1" evidence="14">
    <location>
        <begin position="5"/>
        <end position="87"/>
    </location>
</feature>
<dbReference type="Gene3D" id="3.30.1360.60">
    <property type="entry name" value="Glucose permease domain IIB"/>
    <property type="match status" value="1"/>
</dbReference>
<dbReference type="GO" id="GO:0090589">
    <property type="term" value="F:protein-phosphocysteine-trehalose phosphotransferase system transporter activity"/>
    <property type="evidence" value="ECO:0007669"/>
    <property type="project" value="TreeGrafter"/>
</dbReference>
<evidence type="ECO:0000256" key="7">
    <source>
        <dbReference type="ARBA" id="ARBA00022692"/>
    </source>
</evidence>
<dbReference type="InterPro" id="IPR018113">
    <property type="entry name" value="PTrfase_EIIB_Cys"/>
</dbReference>
<dbReference type="InterPro" id="IPR013013">
    <property type="entry name" value="PTS_EIIC_1"/>
</dbReference>
<dbReference type="FunFam" id="3.30.1360.60:FF:000001">
    <property type="entry name" value="PTS system glucose-specific IIBC component PtsG"/>
    <property type="match status" value="1"/>
</dbReference>
<dbReference type="KEGG" id="tio:INP52_05905"/>
<dbReference type="PROSITE" id="PS51098">
    <property type="entry name" value="PTS_EIIB_TYPE_1"/>
    <property type="match status" value="1"/>
</dbReference>
<keyword evidence="2" id="KW-0813">Transport</keyword>
<dbReference type="NCBIfam" id="TIGR00830">
    <property type="entry name" value="PTBA"/>
    <property type="match status" value="1"/>
</dbReference>
<feature type="transmembrane region" description="Helical" evidence="12">
    <location>
        <begin position="410"/>
        <end position="430"/>
    </location>
</feature>
<feature type="domain" description="PTS EIIC type-1" evidence="15">
    <location>
        <begin position="107"/>
        <end position="484"/>
    </location>
</feature>
<reference evidence="16 17" key="1">
    <citation type="submission" date="2020-10" db="EMBL/GenBank/DDBJ databases">
        <title>Olsenella immobilis sp.nov., isolated from the mud in a fermentation cellar used for the production of Chinese strong-flavoured liquor.</title>
        <authorList>
            <person name="Lu L."/>
        </authorList>
    </citation>
    <scope>NUCLEOTIDE SEQUENCE [LARGE SCALE GENOMIC DNA]</scope>
    <source>
        <strain evidence="16 17">LZLJ-2</strain>
    </source>
</reference>
<dbReference type="SUPFAM" id="SSF55604">
    <property type="entry name" value="Glucose permease domain IIB"/>
    <property type="match status" value="1"/>
</dbReference>
<dbReference type="InterPro" id="IPR011296">
    <property type="entry name" value="PTS_IIBC_treh"/>
</dbReference>
<dbReference type="PROSITE" id="PS51093">
    <property type="entry name" value="PTS_EIIA_TYPE_1"/>
    <property type="match status" value="1"/>
</dbReference>
<dbReference type="NCBIfam" id="TIGR00826">
    <property type="entry name" value="EIIB_glc"/>
    <property type="match status" value="1"/>
</dbReference>
<evidence type="ECO:0000256" key="1">
    <source>
        <dbReference type="ARBA" id="ARBA00004651"/>
    </source>
</evidence>
<dbReference type="SUPFAM" id="SSF51261">
    <property type="entry name" value="Duplicated hybrid motif"/>
    <property type="match status" value="1"/>
</dbReference>
<dbReference type="PROSITE" id="PS51103">
    <property type="entry name" value="PTS_EIIC_TYPE_1"/>
    <property type="match status" value="1"/>
</dbReference>
<accession>A0A7S7RU78</accession>
<feature type="transmembrane region" description="Helical" evidence="12">
    <location>
        <begin position="385"/>
        <end position="403"/>
    </location>
</feature>
<feature type="transmembrane region" description="Helical" evidence="12">
    <location>
        <begin position="352"/>
        <end position="373"/>
    </location>
</feature>
<evidence type="ECO:0000256" key="6">
    <source>
        <dbReference type="ARBA" id="ARBA00022683"/>
    </source>
</evidence>